<sequence>MSAARPQFCIDDAFELSLEDAGPGPESGGVARFGPLHFERRARFEVAEEDKQSRLRYQNLENDEDGAQASPEPDGGVSTRDSGRTSIRSSQWSFSTISNSTQRSYNACCSWTQHPLIQKNRRVVLASFLLLLLGLGPPPCHQLLPPAPVLTLAAPSVCSADPDRRGTGGGPLARCLQRHLLRARLPVAGPGSLPRDLHLLRCQGPPGLPVLLPALLREMSCRRTAGSSIGSEGPLRPPRVSLAGAFLGPAPRSHCLISREKPLPDSRVQQSPGEFAQGVWGMWASGRYPYLGKASLPCCMP</sequence>
<name>A0A8D1FZE8_PIG</name>
<gene>
    <name evidence="7" type="primary">TMEM134</name>
</gene>
<dbReference type="Pfam" id="PF05915">
    <property type="entry name" value="TMEM_230_134"/>
    <property type="match status" value="1"/>
</dbReference>
<protein>
    <submittedName>
        <fullName evidence="7">Transmembrane protein 134</fullName>
    </submittedName>
</protein>
<evidence type="ECO:0000256" key="2">
    <source>
        <dbReference type="ARBA" id="ARBA00007743"/>
    </source>
</evidence>
<dbReference type="PANTHER" id="PTHR13558">
    <property type="entry name" value="TRANSMEMBRANE PROTEIN 134"/>
    <property type="match status" value="1"/>
</dbReference>
<organism evidence="7 8">
    <name type="scientific">Sus scrofa</name>
    <name type="common">Pig</name>
    <dbReference type="NCBI Taxonomy" id="9823"/>
    <lineage>
        <taxon>Eukaryota</taxon>
        <taxon>Metazoa</taxon>
        <taxon>Chordata</taxon>
        <taxon>Craniata</taxon>
        <taxon>Vertebrata</taxon>
        <taxon>Euteleostomi</taxon>
        <taxon>Mammalia</taxon>
        <taxon>Eutheria</taxon>
        <taxon>Laurasiatheria</taxon>
        <taxon>Artiodactyla</taxon>
        <taxon>Suina</taxon>
        <taxon>Suidae</taxon>
        <taxon>Sus</taxon>
    </lineage>
</organism>
<dbReference type="AlphaFoldDB" id="A0A8D1FZE8"/>
<dbReference type="PANTHER" id="PTHR13558:SF1">
    <property type="entry name" value="TRANSMEMBRANE PROTEIN 134"/>
    <property type="match status" value="1"/>
</dbReference>
<dbReference type="InterPro" id="IPR008590">
    <property type="entry name" value="TMEM_230/134"/>
</dbReference>
<feature type="region of interest" description="Disordered" evidence="6">
    <location>
        <begin position="54"/>
        <end position="88"/>
    </location>
</feature>
<evidence type="ECO:0000256" key="3">
    <source>
        <dbReference type="ARBA" id="ARBA00022692"/>
    </source>
</evidence>
<accession>A0A8D1FZE8</accession>
<reference evidence="7" key="1">
    <citation type="submission" date="2025-08" db="UniProtKB">
        <authorList>
            <consortium name="Ensembl"/>
        </authorList>
    </citation>
    <scope>IDENTIFICATION</scope>
</reference>
<keyword evidence="4" id="KW-1133">Transmembrane helix</keyword>
<comment type="subcellular location">
    <subcellularLocation>
        <location evidence="1">Membrane</location>
        <topology evidence="1">Multi-pass membrane protein</topology>
    </subcellularLocation>
</comment>
<evidence type="ECO:0000256" key="1">
    <source>
        <dbReference type="ARBA" id="ARBA00004141"/>
    </source>
</evidence>
<dbReference type="GO" id="GO:0016020">
    <property type="term" value="C:membrane"/>
    <property type="evidence" value="ECO:0007669"/>
    <property type="project" value="UniProtKB-SubCell"/>
</dbReference>
<evidence type="ECO:0000256" key="6">
    <source>
        <dbReference type="SAM" id="MobiDB-lite"/>
    </source>
</evidence>
<keyword evidence="3" id="KW-0812">Transmembrane</keyword>
<evidence type="ECO:0000313" key="8">
    <source>
        <dbReference type="Proteomes" id="UP000694722"/>
    </source>
</evidence>
<comment type="similarity">
    <text evidence="2">Belongs to the TMEM134/TMEM230 family.</text>
</comment>
<evidence type="ECO:0000313" key="7">
    <source>
        <dbReference type="Ensembl" id="ENSSSCP00040043085.1"/>
    </source>
</evidence>
<keyword evidence="5" id="KW-0472">Membrane</keyword>
<evidence type="ECO:0000256" key="4">
    <source>
        <dbReference type="ARBA" id="ARBA00022989"/>
    </source>
</evidence>
<dbReference type="Ensembl" id="ENSSSCT00040096840.1">
    <property type="protein sequence ID" value="ENSSSCP00040043085.1"/>
    <property type="gene ID" value="ENSSSCG00040070433.1"/>
</dbReference>
<dbReference type="InterPro" id="IPR039714">
    <property type="entry name" value="TMEM134"/>
</dbReference>
<proteinExistence type="inferred from homology"/>
<evidence type="ECO:0000256" key="5">
    <source>
        <dbReference type="ARBA" id="ARBA00023136"/>
    </source>
</evidence>
<dbReference type="Proteomes" id="UP000694722">
    <property type="component" value="Unplaced"/>
</dbReference>